<evidence type="ECO:0000256" key="1">
    <source>
        <dbReference type="ARBA" id="ARBA00004906"/>
    </source>
</evidence>
<proteinExistence type="inferred from homology"/>
<feature type="domain" description="BTB" evidence="4">
    <location>
        <begin position="413"/>
        <end position="480"/>
    </location>
</feature>
<dbReference type="Gene3D" id="3.30.710.10">
    <property type="entry name" value="Potassium Channel Kv1.1, Chain A"/>
    <property type="match status" value="1"/>
</dbReference>
<dbReference type="InterPro" id="IPR002083">
    <property type="entry name" value="MATH/TRAF_dom"/>
</dbReference>
<dbReference type="PANTHER" id="PTHR26379:SF446">
    <property type="entry name" value="BTB_POZ AND MATH DOMAIN-CONTAINING PROTEIN 1"/>
    <property type="match status" value="1"/>
</dbReference>
<comment type="similarity">
    <text evidence="2">Belongs to the Tdpoz family.</text>
</comment>
<dbReference type="SUPFAM" id="SSF49599">
    <property type="entry name" value="TRAF domain-like"/>
    <property type="match status" value="1"/>
</dbReference>
<keyword evidence="6" id="KW-1185">Reference proteome</keyword>
<dbReference type="Gene3D" id="2.60.210.10">
    <property type="entry name" value="Apoptosis, Tumor Necrosis Factor Receptor Associated Protein 2, Chain A"/>
    <property type="match status" value="1"/>
</dbReference>
<dbReference type="AlphaFoldDB" id="A0A811S977"/>
<evidence type="ECO:0000256" key="2">
    <source>
        <dbReference type="ARBA" id="ARBA00010846"/>
    </source>
</evidence>
<dbReference type="InterPro" id="IPR008974">
    <property type="entry name" value="TRAF-like"/>
</dbReference>
<dbReference type="InterPro" id="IPR049172">
    <property type="entry name" value="DUF6857_pln"/>
</dbReference>
<dbReference type="Gene3D" id="1.25.40.420">
    <property type="match status" value="1"/>
</dbReference>
<dbReference type="InterPro" id="IPR011333">
    <property type="entry name" value="SKP1/BTB/POZ_sf"/>
</dbReference>
<comment type="caution">
    <text evidence="5">The sequence shown here is derived from an EMBL/GenBank/DDBJ whole genome shotgun (WGS) entry which is preliminary data.</text>
</comment>
<dbReference type="Pfam" id="PF24570">
    <property type="entry name" value="BACK_BPM_SPOP"/>
    <property type="match status" value="1"/>
</dbReference>
<dbReference type="OrthoDB" id="682966at2759"/>
<dbReference type="PROSITE" id="PS50097">
    <property type="entry name" value="BTB"/>
    <property type="match status" value="1"/>
</dbReference>
<dbReference type="Pfam" id="PF21647">
    <property type="entry name" value="DUF6857"/>
    <property type="match status" value="1"/>
</dbReference>
<name>A0A811S977_9POAL</name>
<dbReference type="CDD" id="cd00121">
    <property type="entry name" value="MATH"/>
    <property type="match status" value="1"/>
</dbReference>
<comment type="pathway">
    <text evidence="1">Protein modification; protein ubiquitination.</text>
</comment>
<dbReference type="InterPro" id="IPR045005">
    <property type="entry name" value="BPM1-6"/>
</dbReference>
<dbReference type="GO" id="GO:0016567">
    <property type="term" value="P:protein ubiquitination"/>
    <property type="evidence" value="ECO:0007669"/>
    <property type="project" value="InterPro"/>
</dbReference>
<dbReference type="EMBL" id="CAJGYO010000019">
    <property type="protein sequence ID" value="CAD6339129.1"/>
    <property type="molecule type" value="Genomic_DNA"/>
</dbReference>
<dbReference type="InterPro" id="IPR056423">
    <property type="entry name" value="BACK_BPM_SPOP"/>
</dbReference>
<reference evidence="5" key="1">
    <citation type="submission" date="2020-10" db="EMBL/GenBank/DDBJ databases">
        <authorList>
            <person name="Han B."/>
            <person name="Lu T."/>
            <person name="Zhao Q."/>
            <person name="Huang X."/>
            <person name="Zhao Y."/>
        </authorList>
    </citation>
    <scope>NUCLEOTIDE SEQUENCE</scope>
</reference>
<dbReference type="SMART" id="SM00225">
    <property type="entry name" value="BTB"/>
    <property type="match status" value="1"/>
</dbReference>
<dbReference type="InterPro" id="IPR000210">
    <property type="entry name" value="BTB/POZ_dom"/>
</dbReference>
<dbReference type="Pfam" id="PF00651">
    <property type="entry name" value="BTB"/>
    <property type="match status" value="1"/>
</dbReference>
<evidence type="ECO:0000313" key="6">
    <source>
        <dbReference type="Proteomes" id="UP000604825"/>
    </source>
</evidence>
<evidence type="ECO:0000256" key="3">
    <source>
        <dbReference type="SAM" id="MobiDB-lite"/>
    </source>
</evidence>
<dbReference type="Proteomes" id="UP000604825">
    <property type="component" value="Unassembled WGS sequence"/>
</dbReference>
<gene>
    <name evidence="5" type="ORF">NCGR_LOCUS63227</name>
</gene>
<feature type="region of interest" description="Disordered" evidence="3">
    <location>
        <begin position="1"/>
        <end position="38"/>
    </location>
</feature>
<dbReference type="CDD" id="cd18280">
    <property type="entry name" value="BTB_POZ_BPM_plant"/>
    <property type="match status" value="1"/>
</dbReference>
<dbReference type="PANTHER" id="PTHR26379">
    <property type="entry name" value="BTB/POZ AND MATH DOMAIN-CONTAINING PROTEIN 1"/>
    <property type="match status" value="1"/>
</dbReference>
<sequence length="586" mass="64579">MRWPPGRWNPSNKEGEELSQGGVARARSREGQRLGAGLRSTPRWPLRLRPFLRRRCLRGSEVLLHATARLGANWTMDAYQNTLLSYAEVSSTAEEQNPQPAVEQFLTLHAVLSHATVITDTLTKSATSVASPYCSAASNDGTVGSATDEEVAAITAEPRRRATSWMSAALATDMYAIGIYNLKPAPATVSSSLAVVVVDESAKPATVTATKSSSSPKSRLSLVKGKARMLLQLKRINDWLGEIGKQSETLSLPSADADVGIPKNPRFTTVFATLPHIGRRTQLDDKMLPAWVVWGPVQQWRLPLSLYAWTTSKSRHGVKAVFQAFPMRRDGAPSLSHAKWSSEIAAGDPDHTPVIGWHKFVKRSKLESSCYLVDGCVTFVCGIIDLNGNDRVPVPPTDLVDHLGHLLECTDGSDVSFSVGGETFCAHRAILAARSPVFKTQLFSSMADAQMDRITLHDVQPTAFRILLRFLYTDALPSDTELVKDLESSSAIDLLQHLLAAADMYQLDRLKLMCAQKLWDRVSPETVAAMLFCAEMHNCPELKKRCIDFFVEEKNIRSVALTEGYLRLMQGFPSVIEEIRARLVQP</sequence>
<evidence type="ECO:0000259" key="4">
    <source>
        <dbReference type="PROSITE" id="PS50097"/>
    </source>
</evidence>
<accession>A0A811S977</accession>
<organism evidence="5 6">
    <name type="scientific">Miscanthus lutarioriparius</name>
    <dbReference type="NCBI Taxonomy" id="422564"/>
    <lineage>
        <taxon>Eukaryota</taxon>
        <taxon>Viridiplantae</taxon>
        <taxon>Streptophyta</taxon>
        <taxon>Embryophyta</taxon>
        <taxon>Tracheophyta</taxon>
        <taxon>Spermatophyta</taxon>
        <taxon>Magnoliopsida</taxon>
        <taxon>Liliopsida</taxon>
        <taxon>Poales</taxon>
        <taxon>Poaceae</taxon>
        <taxon>PACMAD clade</taxon>
        <taxon>Panicoideae</taxon>
        <taxon>Andropogonodae</taxon>
        <taxon>Andropogoneae</taxon>
        <taxon>Saccharinae</taxon>
        <taxon>Miscanthus</taxon>
    </lineage>
</organism>
<protein>
    <recommendedName>
        <fullName evidence="4">BTB domain-containing protein</fullName>
    </recommendedName>
</protein>
<evidence type="ECO:0000313" key="5">
    <source>
        <dbReference type="EMBL" id="CAD6339129.1"/>
    </source>
</evidence>
<dbReference type="SUPFAM" id="SSF54695">
    <property type="entry name" value="POZ domain"/>
    <property type="match status" value="1"/>
</dbReference>